<dbReference type="SUPFAM" id="SSF48371">
    <property type="entry name" value="ARM repeat"/>
    <property type="match status" value="1"/>
</dbReference>
<evidence type="ECO:0000256" key="1">
    <source>
        <dbReference type="SAM" id="Phobius"/>
    </source>
</evidence>
<dbReference type="OrthoDB" id="27218at2759"/>
<dbReference type="Proteomes" id="UP001165190">
    <property type="component" value="Unassembled WGS sequence"/>
</dbReference>
<reference evidence="2" key="1">
    <citation type="submission" date="2023-05" db="EMBL/GenBank/DDBJ databases">
        <title>Genome and transcriptome analyses reveal genes involved in the formation of fine ridges on petal epidermal cells in Hibiscus trionum.</title>
        <authorList>
            <person name="Koshimizu S."/>
            <person name="Masuda S."/>
            <person name="Ishii T."/>
            <person name="Shirasu K."/>
            <person name="Hoshino A."/>
            <person name="Arita M."/>
        </authorList>
    </citation>
    <scope>NUCLEOTIDE SEQUENCE</scope>
    <source>
        <strain evidence="2">Hamamatsu line</strain>
    </source>
</reference>
<name>A0A9W7M1D1_HIBTR</name>
<feature type="transmembrane region" description="Helical" evidence="1">
    <location>
        <begin position="71"/>
        <end position="90"/>
    </location>
</feature>
<keyword evidence="1" id="KW-0472">Membrane</keyword>
<gene>
    <name evidence="2" type="ORF">HRI_002072900</name>
</gene>
<keyword evidence="3" id="KW-1185">Reference proteome</keyword>
<dbReference type="Gene3D" id="1.25.10.10">
    <property type="entry name" value="Leucine-rich Repeat Variant"/>
    <property type="match status" value="1"/>
</dbReference>
<keyword evidence="1" id="KW-0812">Transmembrane</keyword>
<evidence type="ECO:0000313" key="3">
    <source>
        <dbReference type="Proteomes" id="UP001165190"/>
    </source>
</evidence>
<dbReference type="InterPro" id="IPR016024">
    <property type="entry name" value="ARM-type_fold"/>
</dbReference>
<dbReference type="AlphaFoldDB" id="A0A9W7M1D1"/>
<keyword evidence="1" id="KW-1133">Transmembrane helix</keyword>
<organism evidence="2 3">
    <name type="scientific">Hibiscus trionum</name>
    <name type="common">Flower of an hour</name>
    <dbReference type="NCBI Taxonomy" id="183268"/>
    <lineage>
        <taxon>Eukaryota</taxon>
        <taxon>Viridiplantae</taxon>
        <taxon>Streptophyta</taxon>
        <taxon>Embryophyta</taxon>
        <taxon>Tracheophyta</taxon>
        <taxon>Spermatophyta</taxon>
        <taxon>Magnoliopsida</taxon>
        <taxon>eudicotyledons</taxon>
        <taxon>Gunneridae</taxon>
        <taxon>Pentapetalae</taxon>
        <taxon>rosids</taxon>
        <taxon>malvids</taxon>
        <taxon>Malvales</taxon>
        <taxon>Malvaceae</taxon>
        <taxon>Malvoideae</taxon>
        <taxon>Hibiscus</taxon>
    </lineage>
</organism>
<evidence type="ECO:0000313" key="2">
    <source>
        <dbReference type="EMBL" id="GMI84036.1"/>
    </source>
</evidence>
<accession>A0A9W7M1D1</accession>
<protein>
    <recommendedName>
        <fullName evidence="4">Importin N-terminal domain-containing protein</fullName>
    </recommendedName>
</protein>
<evidence type="ECO:0008006" key="4">
    <source>
        <dbReference type="Google" id="ProtNLM"/>
    </source>
</evidence>
<proteinExistence type="predicted"/>
<comment type="caution">
    <text evidence="2">The sequence shown here is derived from an EMBL/GenBank/DDBJ whole genome shotgun (WGS) entry which is preliminary data.</text>
</comment>
<dbReference type="InterPro" id="IPR011989">
    <property type="entry name" value="ARM-like"/>
</dbReference>
<sequence>MAAERLKDLSQPIDVPLLDATVGSFYGTGSKEERAQADQILRHLQNNPDMWLQVVHILQQTLRFCHKEFQLWLFLLHLLFQLYLIQTLRFDILLTAQLK</sequence>
<dbReference type="EMBL" id="BSYR01000019">
    <property type="protein sequence ID" value="GMI84036.1"/>
    <property type="molecule type" value="Genomic_DNA"/>
</dbReference>